<evidence type="ECO:0000313" key="6">
    <source>
        <dbReference type="EMBL" id="OGE80163.1"/>
    </source>
</evidence>
<sequence length="166" mass="18341">MIRGYMAVGNKCAVDLEELCLPISTKAALEILWQKGFRVAAVDVVKLARGCVSSSRYRRGANYFEAPFTVDCSTLTKWVYAKTGIWLPRHSIDQREMGKRVSDVRAGDLIFANGAKPYWFTDPTDGVGHVGICTGQGTVIHAASKDRGVVEDSIEDFRDPARVLEE</sequence>
<feature type="domain" description="NlpC/P60" evidence="5">
    <location>
        <begin position="38"/>
        <end position="166"/>
    </location>
</feature>
<dbReference type="SUPFAM" id="SSF54001">
    <property type="entry name" value="Cysteine proteinases"/>
    <property type="match status" value="1"/>
</dbReference>
<dbReference type="PANTHER" id="PTHR47053">
    <property type="entry name" value="MUREIN DD-ENDOPEPTIDASE MEPH-RELATED"/>
    <property type="match status" value="1"/>
</dbReference>
<dbReference type="Gene3D" id="3.90.1720.10">
    <property type="entry name" value="endopeptidase domain like (from Nostoc punctiforme)"/>
    <property type="match status" value="1"/>
</dbReference>
<keyword evidence="2" id="KW-0645">Protease</keyword>
<dbReference type="PANTHER" id="PTHR47053:SF1">
    <property type="entry name" value="MUREIN DD-ENDOPEPTIDASE MEPH-RELATED"/>
    <property type="match status" value="1"/>
</dbReference>
<dbReference type="GO" id="GO:0008234">
    <property type="term" value="F:cysteine-type peptidase activity"/>
    <property type="evidence" value="ECO:0007669"/>
    <property type="project" value="UniProtKB-KW"/>
</dbReference>
<dbReference type="GO" id="GO:0006508">
    <property type="term" value="P:proteolysis"/>
    <property type="evidence" value="ECO:0007669"/>
    <property type="project" value="UniProtKB-KW"/>
</dbReference>
<gene>
    <name evidence="6" type="ORF">A2660_02430</name>
</gene>
<dbReference type="InterPro" id="IPR051202">
    <property type="entry name" value="Peptidase_C40"/>
</dbReference>
<dbReference type="EMBL" id="MFEJ01000019">
    <property type="protein sequence ID" value="OGE80163.1"/>
    <property type="molecule type" value="Genomic_DNA"/>
</dbReference>
<accession>A0A1F5NRB5</accession>
<evidence type="ECO:0000256" key="1">
    <source>
        <dbReference type="ARBA" id="ARBA00007074"/>
    </source>
</evidence>
<evidence type="ECO:0000259" key="5">
    <source>
        <dbReference type="PROSITE" id="PS51935"/>
    </source>
</evidence>
<dbReference type="AlphaFoldDB" id="A0A1F5NRB5"/>
<evidence type="ECO:0000256" key="2">
    <source>
        <dbReference type="ARBA" id="ARBA00022670"/>
    </source>
</evidence>
<organism evidence="6 7">
    <name type="scientific">Candidatus Doudnabacteria bacterium RIFCSPHIGHO2_01_FULL_45_18</name>
    <dbReference type="NCBI Taxonomy" id="1817823"/>
    <lineage>
        <taxon>Bacteria</taxon>
        <taxon>Candidatus Doudnaibacteriota</taxon>
    </lineage>
</organism>
<proteinExistence type="inferred from homology"/>
<reference evidence="6 7" key="1">
    <citation type="journal article" date="2016" name="Nat. Commun.">
        <title>Thousands of microbial genomes shed light on interconnected biogeochemical processes in an aquifer system.</title>
        <authorList>
            <person name="Anantharaman K."/>
            <person name="Brown C.T."/>
            <person name="Hug L.A."/>
            <person name="Sharon I."/>
            <person name="Castelle C.J."/>
            <person name="Probst A.J."/>
            <person name="Thomas B.C."/>
            <person name="Singh A."/>
            <person name="Wilkins M.J."/>
            <person name="Karaoz U."/>
            <person name="Brodie E.L."/>
            <person name="Williams K.H."/>
            <person name="Hubbard S.S."/>
            <person name="Banfield J.F."/>
        </authorList>
    </citation>
    <scope>NUCLEOTIDE SEQUENCE [LARGE SCALE GENOMIC DNA]</scope>
</reference>
<dbReference type="Pfam" id="PF00877">
    <property type="entry name" value="NLPC_P60"/>
    <property type="match status" value="1"/>
</dbReference>
<evidence type="ECO:0000256" key="3">
    <source>
        <dbReference type="ARBA" id="ARBA00022801"/>
    </source>
</evidence>
<evidence type="ECO:0000256" key="4">
    <source>
        <dbReference type="ARBA" id="ARBA00022807"/>
    </source>
</evidence>
<dbReference type="PROSITE" id="PS51935">
    <property type="entry name" value="NLPC_P60"/>
    <property type="match status" value="1"/>
</dbReference>
<evidence type="ECO:0000313" key="7">
    <source>
        <dbReference type="Proteomes" id="UP000176233"/>
    </source>
</evidence>
<comment type="caution">
    <text evidence="6">The sequence shown here is derived from an EMBL/GenBank/DDBJ whole genome shotgun (WGS) entry which is preliminary data.</text>
</comment>
<dbReference type="Proteomes" id="UP000176233">
    <property type="component" value="Unassembled WGS sequence"/>
</dbReference>
<keyword evidence="4" id="KW-0788">Thiol protease</keyword>
<protein>
    <recommendedName>
        <fullName evidence="5">NlpC/P60 domain-containing protein</fullName>
    </recommendedName>
</protein>
<dbReference type="InterPro" id="IPR000064">
    <property type="entry name" value="NLP_P60_dom"/>
</dbReference>
<dbReference type="InterPro" id="IPR038765">
    <property type="entry name" value="Papain-like_cys_pep_sf"/>
</dbReference>
<comment type="similarity">
    <text evidence="1">Belongs to the peptidase C40 family.</text>
</comment>
<keyword evidence="3" id="KW-0378">Hydrolase</keyword>
<name>A0A1F5NRB5_9BACT</name>